<dbReference type="EMBL" id="CP020928">
    <property type="protein sequence ID" value="AWF95819.1"/>
    <property type="molecule type" value="Genomic_DNA"/>
</dbReference>
<protein>
    <submittedName>
        <fullName evidence="2">Uncharacterized protein</fullName>
    </submittedName>
</protein>
<evidence type="ECO:0000313" key="3">
    <source>
        <dbReference type="Proteomes" id="UP000244870"/>
    </source>
</evidence>
<organism evidence="2 3">
    <name type="scientific">Weissella cibaria</name>
    <dbReference type="NCBI Taxonomy" id="137591"/>
    <lineage>
        <taxon>Bacteria</taxon>
        <taxon>Bacillati</taxon>
        <taxon>Bacillota</taxon>
        <taxon>Bacilli</taxon>
        <taxon>Lactobacillales</taxon>
        <taxon>Lactobacillaceae</taxon>
        <taxon>Weissella</taxon>
    </lineage>
</organism>
<reference evidence="2 3" key="1">
    <citation type="submission" date="2017-04" db="EMBL/GenBank/DDBJ databases">
        <title>Weissella cibaria strain m2 complete genome.</title>
        <authorList>
            <person name="Pan Q."/>
            <person name="Tan M."/>
            <person name="Yao F."/>
            <person name="Su S."/>
        </authorList>
    </citation>
    <scope>NUCLEOTIDE SEQUENCE [LARGE SCALE GENOMIC DNA]</scope>
    <source>
        <strain evidence="2 3">M2</strain>
    </source>
</reference>
<accession>A0A2S1KS32</accession>
<dbReference type="AlphaFoldDB" id="A0A2S1KS32"/>
<gene>
    <name evidence="2" type="ORF">B6254_1415</name>
</gene>
<sequence>MVSTMKLSTKSKKAAIFGGLTTLVALILSALFPKVSITILVIWLIVFIIGVSKISNSTPKN</sequence>
<dbReference type="Proteomes" id="UP000244870">
    <property type="component" value="Chromosome"/>
</dbReference>
<evidence type="ECO:0000313" key="2">
    <source>
        <dbReference type="EMBL" id="AWF95819.1"/>
    </source>
</evidence>
<keyword evidence="1" id="KW-1133">Transmembrane helix</keyword>
<name>A0A2S1KS32_9LACO</name>
<keyword evidence="1" id="KW-0472">Membrane</keyword>
<feature type="transmembrane region" description="Helical" evidence="1">
    <location>
        <begin position="37"/>
        <end position="55"/>
    </location>
</feature>
<dbReference type="RefSeq" id="WP_108730602.1">
    <property type="nucleotide sequence ID" value="NZ_JARXOD010000001.1"/>
</dbReference>
<keyword evidence="1" id="KW-0812">Transmembrane</keyword>
<feature type="transmembrane region" description="Helical" evidence="1">
    <location>
        <begin position="14"/>
        <end position="31"/>
    </location>
</feature>
<evidence type="ECO:0000256" key="1">
    <source>
        <dbReference type="SAM" id="Phobius"/>
    </source>
</evidence>
<proteinExistence type="predicted"/>